<reference evidence="2 3" key="1">
    <citation type="submission" date="2016-09" db="EMBL/GenBank/DDBJ databases">
        <title>Acidihalobacter prosperus V6 (DSM14174).</title>
        <authorList>
            <person name="Khaleque H.N."/>
            <person name="Ramsay J.P."/>
            <person name="Murphy R.J.T."/>
            <person name="Kaksonen A.H."/>
            <person name="Boxall N.J."/>
            <person name="Watkin E.L.J."/>
        </authorList>
    </citation>
    <scope>NUCLEOTIDE SEQUENCE [LARGE SCALE GENOMIC DNA]</scope>
    <source>
        <strain evidence="2 3">V6</strain>
    </source>
</reference>
<accession>A0A1D8K561</accession>
<proteinExistence type="predicted"/>
<name>A0A1D8K561_9GAMM</name>
<protein>
    <recommendedName>
        <fullName evidence="4">DUF2157 domain-containing protein</fullName>
    </recommendedName>
</protein>
<feature type="transmembrane region" description="Helical" evidence="1">
    <location>
        <begin position="74"/>
        <end position="92"/>
    </location>
</feature>
<organism evidence="2 3">
    <name type="scientific">Acidihalobacter aeolianus</name>
    <dbReference type="NCBI Taxonomy" id="2792603"/>
    <lineage>
        <taxon>Bacteria</taxon>
        <taxon>Pseudomonadati</taxon>
        <taxon>Pseudomonadota</taxon>
        <taxon>Gammaproteobacteria</taxon>
        <taxon>Chromatiales</taxon>
        <taxon>Ectothiorhodospiraceae</taxon>
        <taxon>Acidihalobacter</taxon>
    </lineage>
</organism>
<keyword evidence="3" id="KW-1185">Reference proteome</keyword>
<dbReference type="EMBL" id="CP017448">
    <property type="protein sequence ID" value="AOV16090.1"/>
    <property type="molecule type" value="Genomic_DNA"/>
</dbReference>
<keyword evidence="1" id="KW-0472">Membrane</keyword>
<dbReference type="RefSeq" id="WP_070071686.1">
    <property type="nucleotide sequence ID" value="NZ_CP017448.1"/>
</dbReference>
<feature type="transmembrane region" description="Helical" evidence="1">
    <location>
        <begin position="126"/>
        <end position="142"/>
    </location>
</feature>
<keyword evidence="1" id="KW-1133">Transmembrane helix</keyword>
<dbReference type="AlphaFoldDB" id="A0A1D8K561"/>
<dbReference type="Proteomes" id="UP000095342">
    <property type="component" value="Chromosome"/>
</dbReference>
<sequence>MYSDEDIASAVRAGVLTEHQAEAFRQHVADQRRTPAVDEERFRLVTGFNDIFVVVASLLLLASVTWIGYAQHHWLAGVLLAAASWGLAEFFVRRRRMALPAIVLLLGFVGGVGFAAYAWLGSTLAAFGYASAMACVAAWLHWLRFHVPITVAAGAGALLGVAGVVLFKSVPWTHEHPGLVEFSAGLIAFALAMLWDASDPARVTRRADVAFWLHLLAAPLLVRPVFAALGEYGSQSSPILGLAAIALYAAIAAVSLAIDRRALMASALVYVLINFSALLKMYGVVSLGFAITSLVIGSLLLLLSAFWHPCRSWMLSVFPEAALHRLPPLR</sequence>
<dbReference type="KEGG" id="aaeo:BJI67_02510"/>
<feature type="transmembrane region" description="Helical" evidence="1">
    <location>
        <begin position="265"/>
        <end position="283"/>
    </location>
</feature>
<feature type="transmembrane region" description="Helical" evidence="1">
    <location>
        <begin position="51"/>
        <end position="68"/>
    </location>
</feature>
<evidence type="ECO:0000256" key="1">
    <source>
        <dbReference type="SAM" id="Phobius"/>
    </source>
</evidence>
<feature type="transmembrane region" description="Helical" evidence="1">
    <location>
        <begin position="239"/>
        <end position="258"/>
    </location>
</feature>
<evidence type="ECO:0008006" key="4">
    <source>
        <dbReference type="Google" id="ProtNLM"/>
    </source>
</evidence>
<feature type="transmembrane region" description="Helical" evidence="1">
    <location>
        <begin position="149"/>
        <end position="167"/>
    </location>
</feature>
<evidence type="ECO:0000313" key="3">
    <source>
        <dbReference type="Proteomes" id="UP000095342"/>
    </source>
</evidence>
<feature type="transmembrane region" description="Helical" evidence="1">
    <location>
        <begin position="209"/>
        <end position="227"/>
    </location>
</feature>
<feature type="transmembrane region" description="Helical" evidence="1">
    <location>
        <begin position="99"/>
        <end position="120"/>
    </location>
</feature>
<keyword evidence="1" id="KW-0812">Transmembrane</keyword>
<feature type="transmembrane region" description="Helical" evidence="1">
    <location>
        <begin position="289"/>
        <end position="307"/>
    </location>
</feature>
<gene>
    <name evidence="2" type="ORF">BJI67_02510</name>
</gene>
<evidence type="ECO:0000313" key="2">
    <source>
        <dbReference type="EMBL" id="AOV16090.1"/>
    </source>
</evidence>
<feature type="transmembrane region" description="Helical" evidence="1">
    <location>
        <begin position="179"/>
        <end position="197"/>
    </location>
</feature>